<sequence length="207" mass="21236">MIRLGYRQLAAVAMLAMALAACRSAPATRFYTLVAPASTEVAPAGGPAGAAFQFELLPVSVPAQVDQPPLVVRQGEQGVAVLQGERWIAPLGDEVRSALSADLTRDFNAQDVSGLPSGGKSVVRIKLDVRRFDSMPGSYALIDAAWSVRPLKGGDPLACTSHISEPVGSGFDALVQGHQRAIARLAGQIGAAAGALAAGNKAVCPPG</sequence>
<feature type="chain" id="PRO_5046045572" evidence="1">
    <location>
        <begin position="28"/>
        <end position="207"/>
    </location>
</feature>
<dbReference type="PROSITE" id="PS51257">
    <property type="entry name" value="PROKAR_LIPOPROTEIN"/>
    <property type="match status" value="1"/>
</dbReference>
<evidence type="ECO:0000313" key="4">
    <source>
        <dbReference type="Proteomes" id="UP001595961"/>
    </source>
</evidence>
<feature type="signal peptide" evidence="1">
    <location>
        <begin position="1"/>
        <end position="27"/>
    </location>
</feature>
<dbReference type="Pfam" id="PF03886">
    <property type="entry name" value="ABC_trans_aux"/>
    <property type="match status" value="1"/>
</dbReference>
<dbReference type="Proteomes" id="UP001595961">
    <property type="component" value="Unassembled WGS sequence"/>
</dbReference>
<dbReference type="EMBL" id="JBHSGA010000020">
    <property type="protein sequence ID" value="MFC4528344.1"/>
    <property type="molecule type" value="Genomic_DNA"/>
</dbReference>
<protein>
    <submittedName>
        <fullName evidence="3">Membrane integrity-associated transporter subunit PqiC</fullName>
    </submittedName>
</protein>
<evidence type="ECO:0000313" key="3">
    <source>
        <dbReference type="EMBL" id="MFC4528344.1"/>
    </source>
</evidence>
<gene>
    <name evidence="3" type="ORF">ACFO5W_16995</name>
</gene>
<proteinExistence type="predicted"/>
<dbReference type="SUPFAM" id="SSF159594">
    <property type="entry name" value="XCC0632-like"/>
    <property type="match status" value="1"/>
</dbReference>
<dbReference type="Gene3D" id="3.40.50.10610">
    <property type="entry name" value="ABC-type transport auxiliary lipoprotein component"/>
    <property type="match status" value="1"/>
</dbReference>
<accession>A0ABV9C5L9</accession>
<dbReference type="RefSeq" id="WP_266148333.1">
    <property type="nucleotide sequence ID" value="NZ_CP064028.1"/>
</dbReference>
<reference evidence="4" key="1">
    <citation type="journal article" date="2019" name="Int. J. Syst. Evol. Microbiol.">
        <title>The Global Catalogue of Microorganisms (GCM) 10K type strain sequencing project: providing services to taxonomists for standard genome sequencing and annotation.</title>
        <authorList>
            <consortium name="The Broad Institute Genomics Platform"/>
            <consortium name="The Broad Institute Genome Sequencing Center for Infectious Disease"/>
            <person name="Wu L."/>
            <person name="Ma J."/>
        </authorList>
    </citation>
    <scope>NUCLEOTIDE SEQUENCE [LARGE SCALE GENOMIC DNA]</scope>
    <source>
        <strain evidence="4">CCM 4481</strain>
    </source>
</reference>
<evidence type="ECO:0000259" key="2">
    <source>
        <dbReference type="Pfam" id="PF03886"/>
    </source>
</evidence>
<name>A0ABV9C5L9_9GAMM</name>
<feature type="domain" description="ABC-type transport auxiliary lipoprotein component" evidence="2">
    <location>
        <begin position="31"/>
        <end position="189"/>
    </location>
</feature>
<evidence type="ECO:0000256" key="1">
    <source>
        <dbReference type="SAM" id="SignalP"/>
    </source>
</evidence>
<dbReference type="InterPro" id="IPR005586">
    <property type="entry name" value="ABC_trans_aux"/>
</dbReference>
<keyword evidence="1" id="KW-0732">Signal</keyword>
<organism evidence="3 4">
    <name type="scientific">Dyella halodurans</name>
    <dbReference type="NCBI Taxonomy" id="1920171"/>
    <lineage>
        <taxon>Bacteria</taxon>
        <taxon>Pseudomonadati</taxon>
        <taxon>Pseudomonadota</taxon>
        <taxon>Gammaproteobacteria</taxon>
        <taxon>Lysobacterales</taxon>
        <taxon>Rhodanobacteraceae</taxon>
        <taxon>Dyella</taxon>
    </lineage>
</organism>
<keyword evidence="4" id="KW-1185">Reference proteome</keyword>
<comment type="caution">
    <text evidence="3">The sequence shown here is derived from an EMBL/GenBank/DDBJ whole genome shotgun (WGS) entry which is preliminary data.</text>
</comment>